<keyword evidence="3 5" id="KW-0649">Protein kinase inhibitor</keyword>
<gene>
    <name evidence="8" type="ORF">Fot_05674</name>
</gene>
<feature type="region of interest" description="Disordered" evidence="6">
    <location>
        <begin position="123"/>
        <end position="159"/>
    </location>
</feature>
<sequence length="202" mass="22459">MRKCKGIGEVADGGVRMTRARTALAVKNSESKKRKVDGGELELSTSLVQLKTRPLNVVKPENSDSGNSTCVSVSSDHVLASCCSSNESTESSKFADLEIHQEYESGVEVETWTYDLVDCRKSRATSTPSSEVEAELESTARPQEANAGSRSKMQKMPSETELEEFFAAAEKDLQKQFTEKYNFDIMEDKPLEGRYEWVQLNP</sequence>
<comment type="similarity">
    <text evidence="2 5">Belongs to the CDI family. ICK/KRP subfamily.</text>
</comment>
<dbReference type="AlphaFoldDB" id="A0ABD1WRD9"/>
<dbReference type="Gene3D" id="4.10.365.10">
    <property type="entry name" value="p27"/>
    <property type="match status" value="1"/>
</dbReference>
<evidence type="ECO:0000256" key="2">
    <source>
        <dbReference type="ARBA" id="ARBA00010274"/>
    </source>
</evidence>
<evidence type="ECO:0000256" key="3">
    <source>
        <dbReference type="ARBA" id="ARBA00023013"/>
    </source>
</evidence>
<keyword evidence="4" id="KW-0131">Cell cycle</keyword>
<reference evidence="9" key="1">
    <citation type="submission" date="2024-07" db="EMBL/GenBank/DDBJ databases">
        <title>Two chromosome-level genome assemblies of Korean endemic species Abeliophyllum distichum and Forsythia ovata (Oleaceae).</title>
        <authorList>
            <person name="Jang H."/>
        </authorList>
    </citation>
    <scope>NUCLEOTIDE SEQUENCE [LARGE SCALE GENOMIC DNA]</scope>
</reference>
<dbReference type="GO" id="GO:0005654">
    <property type="term" value="C:nucleoplasm"/>
    <property type="evidence" value="ECO:0007669"/>
    <property type="project" value="UniProtKB-SubCell"/>
</dbReference>
<comment type="caution">
    <text evidence="8">The sequence shown here is derived from an EMBL/GenBank/DDBJ whole genome shotgun (WGS) entry which is preliminary data.</text>
</comment>
<dbReference type="InterPro" id="IPR003175">
    <property type="entry name" value="CDI_dom"/>
</dbReference>
<comment type="subcellular location">
    <subcellularLocation>
        <location evidence="1">Nucleus</location>
        <location evidence="1">Nucleoplasm</location>
    </subcellularLocation>
</comment>
<dbReference type="PIRSF" id="PIRSF017811">
    <property type="entry name" value="CDK_inhib_pln"/>
    <property type="match status" value="1"/>
</dbReference>
<evidence type="ECO:0000313" key="9">
    <source>
        <dbReference type="Proteomes" id="UP001604277"/>
    </source>
</evidence>
<proteinExistence type="inferred from homology"/>
<evidence type="ECO:0000313" key="8">
    <source>
        <dbReference type="EMBL" id="KAL2552055.1"/>
    </source>
</evidence>
<dbReference type="GO" id="GO:0004861">
    <property type="term" value="F:cyclin-dependent protein serine/threonine kinase inhibitor activity"/>
    <property type="evidence" value="ECO:0007669"/>
    <property type="project" value="UniProtKB-UniRule"/>
</dbReference>
<dbReference type="EMBL" id="JBFOLJ010000002">
    <property type="protein sequence ID" value="KAL2552055.1"/>
    <property type="molecule type" value="Genomic_DNA"/>
</dbReference>
<dbReference type="InterPro" id="IPR044898">
    <property type="entry name" value="CDI_dom_sf"/>
</dbReference>
<evidence type="ECO:0000259" key="7">
    <source>
        <dbReference type="Pfam" id="PF02234"/>
    </source>
</evidence>
<keyword evidence="9" id="KW-1185">Reference proteome</keyword>
<evidence type="ECO:0000256" key="6">
    <source>
        <dbReference type="SAM" id="MobiDB-lite"/>
    </source>
</evidence>
<organism evidence="8 9">
    <name type="scientific">Forsythia ovata</name>
    <dbReference type="NCBI Taxonomy" id="205694"/>
    <lineage>
        <taxon>Eukaryota</taxon>
        <taxon>Viridiplantae</taxon>
        <taxon>Streptophyta</taxon>
        <taxon>Embryophyta</taxon>
        <taxon>Tracheophyta</taxon>
        <taxon>Spermatophyta</taxon>
        <taxon>Magnoliopsida</taxon>
        <taxon>eudicotyledons</taxon>
        <taxon>Gunneridae</taxon>
        <taxon>Pentapetalae</taxon>
        <taxon>asterids</taxon>
        <taxon>lamiids</taxon>
        <taxon>Lamiales</taxon>
        <taxon>Oleaceae</taxon>
        <taxon>Forsythieae</taxon>
        <taxon>Forsythia</taxon>
    </lineage>
</organism>
<feature type="domain" description="Cyclin-dependent kinase inhibitor" evidence="7">
    <location>
        <begin position="155"/>
        <end position="200"/>
    </location>
</feature>
<protein>
    <recommendedName>
        <fullName evidence="5">Cyclin-dependent kinase inhibitor</fullName>
    </recommendedName>
</protein>
<evidence type="ECO:0000256" key="5">
    <source>
        <dbReference type="PIRNR" id="PIRNR017811"/>
    </source>
</evidence>
<dbReference type="InterPro" id="IPR044275">
    <property type="entry name" value="KRP"/>
</dbReference>
<evidence type="ECO:0000256" key="1">
    <source>
        <dbReference type="ARBA" id="ARBA00004642"/>
    </source>
</evidence>
<name>A0ABD1WRD9_9LAMI</name>
<dbReference type="Pfam" id="PF02234">
    <property type="entry name" value="CDI"/>
    <property type="match status" value="1"/>
</dbReference>
<evidence type="ECO:0000256" key="4">
    <source>
        <dbReference type="ARBA" id="ARBA00023306"/>
    </source>
</evidence>
<dbReference type="Proteomes" id="UP001604277">
    <property type="component" value="Unassembled WGS sequence"/>
</dbReference>
<accession>A0ABD1WRD9</accession>
<dbReference type="PANTHER" id="PTHR46776">
    <property type="entry name" value="CYCLIN-DEPENDENT KINASE INHIBITOR 4-RELATED"/>
    <property type="match status" value="1"/>
</dbReference>